<gene>
    <name evidence="2" type="ORF">AB3G32_14635</name>
</gene>
<proteinExistence type="predicted"/>
<keyword evidence="1" id="KW-1133">Transmembrane helix</keyword>
<organism evidence="2">
    <name type="scientific">Flavobacterium sp. WC2429</name>
    <dbReference type="NCBI Taxonomy" id="3234140"/>
    <lineage>
        <taxon>Bacteria</taxon>
        <taxon>Pseudomonadati</taxon>
        <taxon>Bacteroidota</taxon>
        <taxon>Flavobacteriia</taxon>
        <taxon>Flavobacteriales</taxon>
        <taxon>Flavobacteriaceae</taxon>
        <taxon>Flavobacterium</taxon>
    </lineage>
</organism>
<feature type="transmembrane region" description="Helical" evidence="1">
    <location>
        <begin position="6"/>
        <end position="28"/>
    </location>
</feature>
<dbReference type="EMBL" id="CP165627">
    <property type="protein sequence ID" value="XDV01553.1"/>
    <property type="molecule type" value="Genomic_DNA"/>
</dbReference>
<evidence type="ECO:0008006" key="3">
    <source>
        <dbReference type="Google" id="ProtNLM"/>
    </source>
</evidence>
<reference evidence="2" key="1">
    <citation type="submission" date="2024-07" db="EMBL/GenBank/DDBJ databases">
        <authorList>
            <person name="Biller S.J."/>
        </authorList>
    </citation>
    <scope>NUCLEOTIDE SEQUENCE</scope>
    <source>
        <strain evidence="2">WC2429</strain>
    </source>
</reference>
<keyword evidence="1" id="KW-0812">Transmembrane</keyword>
<name>A0AB39WLY5_9FLAO</name>
<protein>
    <recommendedName>
        <fullName evidence="3">DUF3592 domain-containing protein</fullName>
    </recommendedName>
</protein>
<sequence>MEKMELMNTIFLGIITSFVASIVFTYLFTRLKPNLKISDEIAFRNGTFKIKIINKSKYAATNIKADMSYIGYFNVPGGRERRSYKIDLLKDNIFDIDKFEKKSEHANNTYRFVTRQNLREGFTESNSEYIRFKITATHSLSNIGKVFEKQYNVNQITNGEFSFGNITTIS</sequence>
<keyword evidence="1" id="KW-0472">Membrane</keyword>
<accession>A0AB39WLY5</accession>
<dbReference type="RefSeq" id="WP_369765218.1">
    <property type="nucleotide sequence ID" value="NZ_CP165627.1"/>
</dbReference>
<dbReference type="AlphaFoldDB" id="A0AB39WLY5"/>
<evidence type="ECO:0000313" key="2">
    <source>
        <dbReference type="EMBL" id="XDV01553.1"/>
    </source>
</evidence>
<evidence type="ECO:0000256" key="1">
    <source>
        <dbReference type="SAM" id="Phobius"/>
    </source>
</evidence>